<feature type="compositionally biased region" description="Basic and acidic residues" evidence="6">
    <location>
        <begin position="617"/>
        <end position="627"/>
    </location>
</feature>
<feature type="transmembrane region" description="Helical" evidence="7">
    <location>
        <begin position="139"/>
        <end position="158"/>
    </location>
</feature>
<keyword evidence="8" id="KW-0732">Signal</keyword>
<feature type="transmembrane region" description="Helical" evidence="7">
    <location>
        <begin position="274"/>
        <end position="292"/>
    </location>
</feature>
<feature type="domain" description="TM7S3/TM198-like" evidence="9">
    <location>
        <begin position="100"/>
        <end position="289"/>
    </location>
</feature>
<evidence type="ECO:0000313" key="10">
    <source>
        <dbReference type="EMBL" id="OKL57792.1"/>
    </source>
</evidence>
<feature type="region of interest" description="Disordered" evidence="6">
    <location>
        <begin position="958"/>
        <end position="992"/>
    </location>
</feature>
<feature type="compositionally biased region" description="Polar residues" evidence="6">
    <location>
        <begin position="914"/>
        <end position="924"/>
    </location>
</feature>
<dbReference type="OrthoDB" id="5377273at2759"/>
<feature type="region of interest" description="Disordered" evidence="6">
    <location>
        <begin position="659"/>
        <end position="701"/>
    </location>
</feature>
<feature type="chain" id="PRO_5011694435" description="TM7S3/TM198-like domain-containing protein" evidence="8">
    <location>
        <begin position="24"/>
        <end position="1080"/>
    </location>
</feature>
<feature type="compositionally biased region" description="Low complexity" evidence="6">
    <location>
        <begin position="794"/>
        <end position="805"/>
    </location>
</feature>
<evidence type="ECO:0000313" key="11">
    <source>
        <dbReference type="Proteomes" id="UP000214365"/>
    </source>
</evidence>
<gene>
    <name evidence="10" type="ORF">UA08_07019</name>
</gene>
<dbReference type="STRING" id="1441469.A0A225AAB9"/>
<keyword evidence="5" id="KW-0175">Coiled coil</keyword>
<keyword evidence="11" id="KW-1185">Reference proteome</keyword>
<dbReference type="Proteomes" id="UP000214365">
    <property type="component" value="Unassembled WGS sequence"/>
</dbReference>
<dbReference type="Pfam" id="PF13886">
    <property type="entry name" value="TM7S3_TM198"/>
    <property type="match status" value="1"/>
</dbReference>
<reference evidence="10 11" key="1">
    <citation type="submission" date="2015-06" db="EMBL/GenBank/DDBJ databases">
        <title>Talaromyces atroroseus IBT 11181 draft genome.</title>
        <authorList>
            <person name="Rasmussen K.B."/>
            <person name="Rasmussen S."/>
            <person name="Petersen B."/>
            <person name="Sicheritz-Ponten T."/>
            <person name="Mortensen U.H."/>
            <person name="Thrane U."/>
        </authorList>
    </citation>
    <scope>NUCLEOTIDE SEQUENCE [LARGE SCALE GENOMIC DNA]</scope>
    <source>
        <strain evidence="10 11">IBT 11181</strain>
    </source>
</reference>
<feature type="region of interest" description="Disordered" evidence="6">
    <location>
        <begin position="914"/>
        <end position="944"/>
    </location>
</feature>
<dbReference type="RefSeq" id="XP_020117913.1">
    <property type="nucleotide sequence ID" value="XM_020261914.1"/>
</dbReference>
<dbReference type="AlphaFoldDB" id="A0A225AAB9"/>
<proteinExistence type="predicted"/>
<evidence type="ECO:0000256" key="1">
    <source>
        <dbReference type="ARBA" id="ARBA00004141"/>
    </source>
</evidence>
<evidence type="ECO:0000256" key="3">
    <source>
        <dbReference type="ARBA" id="ARBA00022989"/>
    </source>
</evidence>
<feature type="transmembrane region" description="Helical" evidence="7">
    <location>
        <begin position="105"/>
        <end position="127"/>
    </location>
</feature>
<feature type="region of interest" description="Disordered" evidence="6">
    <location>
        <begin position="726"/>
        <end position="749"/>
    </location>
</feature>
<comment type="caution">
    <text evidence="10">The sequence shown here is derived from an EMBL/GenBank/DDBJ whole genome shotgun (WGS) entry which is preliminary data.</text>
</comment>
<keyword evidence="4 7" id="KW-0472">Membrane</keyword>
<keyword evidence="3 7" id="KW-1133">Transmembrane helix</keyword>
<feature type="compositionally biased region" description="Polar residues" evidence="6">
    <location>
        <begin position="662"/>
        <end position="684"/>
    </location>
</feature>
<dbReference type="GO" id="GO:0016020">
    <property type="term" value="C:membrane"/>
    <property type="evidence" value="ECO:0007669"/>
    <property type="project" value="UniProtKB-SubCell"/>
</dbReference>
<evidence type="ECO:0000256" key="7">
    <source>
        <dbReference type="SAM" id="Phobius"/>
    </source>
</evidence>
<feature type="region of interest" description="Disordered" evidence="6">
    <location>
        <begin position="566"/>
        <end position="627"/>
    </location>
</feature>
<feature type="region of interest" description="Disordered" evidence="6">
    <location>
        <begin position="772"/>
        <end position="857"/>
    </location>
</feature>
<comment type="subcellular location">
    <subcellularLocation>
        <location evidence="1">Membrane</location>
        <topology evidence="1">Multi-pass membrane protein</topology>
    </subcellularLocation>
</comment>
<dbReference type="GeneID" id="31006775"/>
<feature type="compositionally biased region" description="Basic and acidic residues" evidence="6">
    <location>
        <begin position="578"/>
        <end position="587"/>
    </location>
</feature>
<evidence type="ECO:0000256" key="4">
    <source>
        <dbReference type="ARBA" id="ARBA00023136"/>
    </source>
</evidence>
<evidence type="ECO:0000256" key="6">
    <source>
        <dbReference type="SAM" id="MobiDB-lite"/>
    </source>
</evidence>
<keyword evidence="2 7" id="KW-0812">Transmembrane</keyword>
<sequence length="1080" mass="118382">MNHCRVLPLLLLLSCLAADPAVGATFARKRDVSATSGIQDAQTTTQTTASIPLSTACSSYADSHNSSSSTSMIDIHTDISNPQPTLELSPSNSNTNTNNGIKSQWLHVFLSAAFLTSLSVIVLIEYVMIPPVSNAVQGAYFVAAFFTGVILGALSLMFKELTEGLGCLLGGFCLSMWLLSVKKGGLLATSNTRGAFIGAFCIAFYALSFSSYTRPYALIASTAFAGSTAAVLGIDCFSRAGWKEFWLYIWGLNDNLFPSSTSTYPVTRGIRVELAVTVVVYLLGLLSQFRLWKLIRERRKKQEEISAEERRRKDEAELELGRALEEKKENDLARWEAMYGDMPKSDSTAVQTPVSETHKAHSITEELIEVPDNSVEMTDLPTSTNDTLIDKDTVESGRQHIVDGHEIEKDEIADQKATDCTADPDADEQLATAHNDFEQRVDQDSGLSSETPPPPRVTPLPFKVPNESNPRNDDDDHSIQAIVDDADTASVRMSRRLSAASLFRLLSHRNNTNRRSRLMQTDSNEMLVPASPVISTASSQGIADSEAGSFMEESQSIEIEIHLHDNTEPIPNEDQEESLAKNTDRKNPQLTVLGDETKAASHDTSQSEIKTKISPSIEEKAPTEAEKVDGGLVVVPERRRHTIDGVTSVLPIKALSLAPVTGTPSKTTETTLENGANAGKPTTLSSSKSKSSARNMESLTSEVVRKLPSHVSPVVMSYRTNEWAKHLSHADAPEPEPLAEPVADTEQSLSPEDMEIAAPLNIEELKQTALTATPPPANEKPTSHSENISRATDQRSASSISRQSAGDVKTKQLVVDQSLTAPPLSPTPEIVAPSSPALLRSRNRSPPPTRATLGGLRSVSSPFLSTTVSTSPIQKTETRHSVGQVIEEESFSLMAQREKMLQARFSSISLTRDSWVPRSTSRQSNIEESHESRPGSQLSLVEDDDMPLTQRRALLQQKAMSPVGMDSEAHRSPVNRRNSAAARLSREPSKPKITTMAAWRESIQEDMTKHKPMLEVDIAQNELMEQQRRAQAARSQRIMASENLHNSIAERMRHGNMQDLHREAMRRMQATANRRTMNSP</sequence>
<name>A0A225AAB9_TALAT</name>
<accession>A0A225AAB9</accession>
<dbReference type="PANTHER" id="PTHR39469:SF1">
    <property type="entry name" value="DUF4203 DOMAIN-CONTAINING PROTEIN"/>
    <property type="match status" value="1"/>
</dbReference>
<evidence type="ECO:0000256" key="2">
    <source>
        <dbReference type="ARBA" id="ARBA00022692"/>
    </source>
</evidence>
<dbReference type="InterPro" id="IPR025256">
    <property type="entry name" value="TM7S3/TM198-like_dom"/>
</dbReference>
<feature type="transmembrane region" description="Helical" evidence="7">
    <location>
        <begin position="164"/>
        <end position="181"/>
    </location>
</feature>
<dbReference type="PANTHER" id="PTHR39469">
    <property type="entry name" value="CHROMOSOME 1, WHOLE GENOME SHOTGUN SEQUENCE"/>
    <property type="match status" value="1"/>
</dbReference>
<feature type="coiled-coil region" evidence="5">
    <location>
        <begin position="291"/>
        <end position="326"/>
    </location>
</feature>
<feature type="region of interest" description="Disordered" evidence="6">
    <location>
        <begin position="440"/>
        <end position="478"/>
    </location>
</feature>
<dbReference type="EMBL" id="LFMY01000011">
    <property type="protein sequence ID" value="OKL57792.1"/>
    <property type="molecule type" value="Genomic_DNA"/>
</dbReference>
<feature type="transmembrane region" description="Helical" evidence="7">
    <location>
        <begin position="193"/>
        <end position="210"/>
    </location>
</feature>
<evidence type="ECO:0000259" key="9">
    <source>
        <dbReference type="Pfam" id="PF13886"/>
    </source>
</evidence>
<organism evidence="10 11">
    <name type="scientific">Talaromyces atroroseus</name>
    <dbReference type="NCBI Taxonomy" id="1441469"/>
    <lineage>
        <taxon>Eukaryota</taxon>
        <taxon>Fungi</taxon>
        <taxon>Dikarya</taxon>
        <taxon>Ascomycota</taxon>
        <taxon>Pezizomycotina</taxon>
        <taxon>Eurotiomycetes</taxon>
        <taxon>Eurotiomycetidae</taxon>
        <taxon>Eurotiales</taxon>
        <taxon>Trichocomaceae</taxon>
        <taxon>Talaromyces</taxon>
        <taxon>Talaromyces sect. Trachyspermi</taxon>
    </lineage>
</organism>
<evidence type="ECO:0000256" key="8">
    <source>
        <dbReference type="SAM" id="SignalP"/>
    </source>
</evidence>
<protein>
    <recommendedName>
        <fullName evidence="9">TM7S3/TM198-like domain-containing protein</fullName>
    </recommendedName>
</protein>
<evidence type="ECO:0000256" key="5">
    <source>
        <dbReference type="SAM" id="Coils"/>
    </source>
</evidence>
<feature type="signal peptide" evidence="8">
    <location>
        <begin position="1"/>
        <end position="23"/>
    </location>
</feature>